<dbReference type="EMBL" id="JANZQH010000002">
    <property type="protein sequence ID" value="MCT2406881.1"/>
    <property type="molecule type" value="Genomic_DNA"/>
</dbReference>
<organism evidence="1 2">
    <name type="scientific">Chryseobacterium pyrolae</name>
    <dbReference type="NCBI Taxonomy" id="2987481"/>
    <lineage>
        <taxon>Bacteria</taxon>
        <taxon>Pseudomonadati</taxon>
        <taxon>Bacteroidota</taxon>
        <taxon>Flavobacteriia</taxon>
        <taxon>Flavobacteriales</taxon>
        <taxon>Weeksellaceae</taxon>
        <taxon>Chryseobacterium group</taxon>
        <taxon>Chryseobacterium</taxon>
    </lineage>
</organism>
<comment type="caution">
    <text evidence="1">The sequence shown here is derived from an EMBL/GenBank/DDBJ whole genome shotgun (WGS) entry which is preliminary data.</text>
</comment>
<dbReference type="RefSeq" id="WP_259827846.1">
    <property type="nucleotide sequence ID" value="NZ_JANZQH010000002.1"/>
</dbReference>
<evidence type="ECO:0000313" key="1">
    <source>
        <dbReference type="EMBL" id="MCT2406881.1"/>
    </source>
</evidence>
<evidence type="ECO:0000313" key="2">
    <source>
        <dbReference type="Proteomes" id="UP001142057"/>
    </source>
</evidence>
<dbReference type="Proteomes" id="UP001142057">
    <property type="component" value="Unassembled WGS sequence"/>
</dbReference>
<reference evidence="1" key="1">
    <citation type="submission" date="2022-08" db="EMBL/GenBank/DDBJ databases">
        <title>Chryseobacterium antibioticum,isolated from the rhizosphere soil of Pyrola in Tibet.</title>
        <authorList>
            <person name="Kan Y."/>
        </authorList>
    </citation>
    <scope>NUCLEOTIDE SEQUENCE</scope>
    <source>
        <strain evidence="1">Pc2-12</strain>
    </source>
</reference>
<proteinExistence type="predicted"/>
<sequence>MNYRLLIALIPIVLWDINCTPQQKLDTGVGVSNTVQKKSKVEKVEITEQTRGTNRLITFTSGSKTTTVNGNVSVDVLSAVAWGNIIKQAELIDLDKIALWQSPSEGRFGDRALASTVSITVDGKVYQSSSFDSGRPPKELENLYKELFKEIKAQQKLPKKD</sequence>
<name>A0ABT2IE64_9FLAO</name>
<protein>
    <recommendedName>
        <fullName evidence="3">DUF4410 domain-containing protein</fullName>
    </recommendedName>
</protein>
<accession>A0ABT2IE64</accession>
<gene>
    <name evidence="1" type="ORF">NZD88_04850</name>
</gene>
<evidence type="ECO:0008006" key="3">
    <source>
        <dbReference type="Google" id="ProtNLM"/>
    </source>
</evidence>
<keyword evidence="2" id="KW-1185">Reference proteome</keyword>